<dbReference type="Gene3D" id="1.10.1660.10">
    <property type="match status" value="1"/>
</dbReference>
<dbReference type="PANTHER" id="PTHR30204:SF98">
    <property type="entry name" value="HTH-TYPE TRANSCRIPTIONAL REGULATOR ADHR"/>
    <property type="match status" value="1"/>
</dbReference>
<proteinExistence type="predicted"/>
<dbReference type="SUPFAM" id="SSF46955">
    <property type="entry name" value="Putative DNA-binding domain"/>
    <property type="match status" value="1"/>
</dbReference>
<name>A0A8J3TB61_9ACTN</name>
<dbReference type="Pfam" id="PF13411">
    <property type="entry name" value="MerR_1"/>
    <property type="match status" value="1"/>
</dbReference>
<dbReference type="RefSeq" id="WP_168115919.1">
    <property type="nucleotide sequence ID" value="NZ_BOON01000028.1"/>
</dbReference>
<dbReference type="GO" id="GO:0003677">
    <property type="term" value="F:DNA binding"/>
    <property type="evidence" value="ECO:0007669"/>
    <property type="project" value="UniProtKB-KW"/>
</dbReference>
<dbReference type="PROSITE" id="PS50937">
    <property type="entry name" value="HTH_MERR_2"/>
    <property type="match status" value="1"/>
</dbReference>
<gene>
    <name evidence="3" type="ORF">Pme01_29900</name>
</gene>
<protein>
    <submittedName>
        <fullName evidence="3">MerR family transcriptional regulator</fullName>
    </submittedName>
</protein>
<comment type="caution">
    <text evidence="3">The sequence shown here is derived from an EMBL/GenBank/DDBJ whole genome shotgun (WGS) entry which is preliminary data.</text>
</comment>
<feature type="domain" description="HTH merR-type" evidence="2">
    <location>
        <begin position="3"/>
        <end position="72"/>
    </location>
</feature>
<sequence>MPSHTPKQAAALSGFSLDTLRYYERIGLLPRIGRSATGRRVFSEVDLKWLELLRCLRDTGMPVAEMLQFVRLMNDGAATVTERAEILTAHHQRVEDQISRLQGHLKQIRSKIDIYRDGKPWSYNQSAS</sequence>
<dbReference type="InterPro" id="IPR047057">
    <property type="entry name" value="MerR_fam"/>
</dbReference>
<dbReference type="SMART" id="SM00422">
    <property type="entry name" value="HTH_MERR"/>
    <property type="match status" value="1"/>
</dbReference>
<dbReference type="GO" id="GO:0003700">
    <property type="term" value="F:DNA-binding transcription factor activity"/>
    <property type="evidence" value="ECO:0007669"/>
    <property type="project" value="InterPro"/>
</dbReference>
<accession>A0A8J3TB61</accession>
<evidence type="ECO:0000313" key="4">
    <source>
        <dbReference type="Proteomes" id="UP000599074"/>
    </source>
</evidence>
<dbReference type="EMBL" id="BOON01000028">
    <property type="protein sequence ID" value="GII23393.1"/>
    <property type="molecule type" value="Genomic_DNA"/>
</dbReference>
<dbReference type="CDD" id="cd01109">
    <property type="entry name" value="HTH_YyaN"/>
    <property type="match status" value="1"/>
</dbReference>
<organism evidence="3 4">
    <name type="scientific">Planosporangium mesophilum</name>
    <dbReference type="NCBI Taxonomy" id="689768"/>
    <lineage>
        <taxon>Bacteria</taxon>
        <taxon>Bacillati</taxon>
        <taxon>Actinomycetota</taxon>
        <taxon>Actinomycetes</taxon>
        <taxon>Micromonosporales</taxon>
        <taxon>Micromonosporaceae</taxon>
        <taxon>Planosporangium</taxon>
    </lineage>
</organism>
<dbReference type="InterPro" id="IPR009061">
    <property type="entry name" value="DNA-bd_dom_put_sf"/>
</dbReference>
<reference evidence="3" key="1">
    <citation type="submission" date="2021-01" db="EMBL/GenBank/DDBJ databases">
        <title>Whole genome shotgun sequence of Planosporangium mesophilum NBRC 109066.</title>
        <authorList>
            <person name="Komaki H."/>
            <person name="Tamura T."/>
        </authorList>
    </citation>
    <scope>NUCLEOTIDE SEQUENCE</scope>
    <source>
        <strain evidence="3">NBRC 109066</strain>
    </source>
</reference>
<dbReference type="PANTHER" id="PTHR30204">
    <property type="entry name" value="REDOX-CYCLING DRUG-SENSING TRANSCRIPTIONAL ACTIVATOR SOXR"/>
    <property type="match status" value="1"/>
</dbReference>
<keyword evidence="4" id="KW-1185">Reference proteome</keyword>
<dbReference type="InterPro" id="IPR000551">
    <property type="entry name" value="MerR-type_HTH_dom"/>
</dbReference>
<evidence type="ECO:0000313" key="3">
    <source>
        <dbReference type="EMBL" id="GII23393.1"/>
    </source>
</evidence>
<evidence type="ECO:0000256" key="1">
    <source>
        <dbReference type="ARBA" id="ARBA00023125"/>
    </source>
</evidence>
<keyword evidence="1" id="KW-0238">DNA-binding</keyword>
<dbReference type="AlphaFoldDB" id="A0A8J3TB61"/>
<evidence type="ECO:0000259" key="2">
    <source>
        <dbReference type="PROSITE" id="PS50937"/>
    </source>
</evidence>
<dbReference type="Proteomes" id="UP000599074">
    <property type="component" value="Unassembled WGS sequence"/>
</dbReference>